<keyword evidence="8 10" id="KW-0594">Phospholipid biosynthesis</keyword>
<feature type="transmembrane region" description="Helical" evidence="10">
    <location>
        <begin position="147"/>
        <end position="175"/>
    </location>
</feature>
<evidence type="ECO:0000256" key="10">
    <source>
        <dbReference type="HAMAP-Rule" id="MF_01043"/>
    </source>
</evidence>
<keyword evidence="2 10" id="KW-0444">Lipid biosynthesis</keyword>
<dbReference type="AlphaFoldDB" id="A0A2T3W7H6"/>
<keyword evidence="11" id="KW-0012">Acyltransferase</keyword>
<evidence type="ECO:0000256" key="9">
    <source>
        <dbReference type="ARBA" id="ARBA00023264"/>
    </source>
</evidence>
<comment type="subunit">
    <text evidence="10">Probably interacts with PlsX.</text>
</comment>
<dbReference type="OrthoDB" id="9777124at2"/>
<dbReference type="GO" id="GO:0005886">
    <property type="term" value="C:plasma membrane"/>
    <property type="evidence" value="ECO:0007669"/>
    <property type="project" value="UniProtKB-SubCell"/>
</dbReference>
<comment type="caution">
    <text evidence="11">The sequence shown here is derived from an EMBL/GenBank/DDBJ whole genome shotgun (WGS) entry which is preliminary data.</text>
</comment>
<evidence type="ECO:0000256" key="6">
    <source>
        <dbReference type="ARBA" id="ARBA00023098"/>
    </source>
</evidence>
<dbReference type="PANTHER" id="PTHR30309">
    <property type="entry name" value="INNER MEMBRANE PROTEIN YGIH"/>
    <property type="match status" value="1"/>
</dbReference>
<name>A0A2T3W7H6_9DEIO</name>
<keyword evidence="5 10" id="KW-1133">Transmembrane helix</keyword>
<dbReference type="Proteomes" id="UP000240317">
    <property type="component" value="Unassembled WGS sequence"/>
</dbReference>
<comment type="similarity">
    <text evidence="10">Belongs to the PlsY family.</text>
</comment>
<comment type="subcellular location">
    <subcellularLocation>
        <location evidence="10">Cell membrane</location>
        <topology evidence="10">Multi-pass membrane protein</topology>
    </subcellularLocation>
</comment>
<dbReference type="HAMAP" id="MF_01043">
    <property type="entry name" value="PlsY"/>
    <property type="match status" value="1"/>
</dbReference>
<dbReference type="GO" id="GO:0008654">
    <property type="term" value="P:phospholipid biosynthetic process"/>
    <property type="evidence" value="ECO:0007669"/>
    <property type="project" value="UniProtKB-UniRule"/>
</dbReference>
<reference evidence="11 12" key="1">
    <citation type="submission" date="2018-03" db="EMBL/GenBank/DDBJ databases">
        <title>Draft genome of Deinococcus sp. OD32.</title>
        <authorList>
            <person name="Wang X.-P."/>
            <person name="Du Z.-J."/>
        </authorList>
    </citation>
    <scope>NUCLEOTIDE SEQUENCE [LARGE SCALE GENOMIC DNA]</scope>
    <source>
        <strain evidence="11 12">OD32</strain>
    </source>
</reference>
<dbReference type="GO" id="GO:0043772">
    <property type="term" value="F:acyl-phosphate glycerol-3-phosphate acyltransferase activity"/>
    <property type="evidence" value="ECO:0007669"/>
    <property type="project" value="UniProtKB-UniRule"/>
</dbReference>
<feature type="transmembrane region" description="Helical" evidence="10">
    <location>
        <begin position="81"/>
        <end position="101"/>
    </location>
</feature>
<comment type="pathway">
    <text evidence="10">Lipid metabolism; phospholipid metabolism.</text>
</comment>
<dbReference type="EC" id="2.3.1.275" evidence="10"/>
<evidence type="ECO:0000256" key="7">
    <source>
        <dbReference type="ARBA" id="ARBA00023136"/>
    </source>
</evidence>
<comment type="function">
    <text evidence="10">Catalyzes the transfer of an acyl group from acyl-phosphate (acyl-PO(4)) to glycerol-3-phosphate (G3P) to form lysophosphatidic acid (LPA). This enzyme utilizes acyl-phosphate as fatty acyl donor, but not acyl-CoA or acyl-ACP.</text>
</comment>
<keyword evidence="3 10" id="KW-0808">Transferase</keyword>
<organism evidence="11 12">
    <name type="scientific">Deinococcus arcticus</name>
    <dbReference type="NCBI Taxonomy" id="2136176"/>
    <lineage>
        <taxon>Bacteria</taxon>
        <taxon>Thermotogati</taxon>
        <taxon>Deinococcota</taxon>
        <taxon>Deinococci</taxon>
        <taxon>Deinococcales</taxon>
        <taxon>Deinococcaceae</taxon>
        <taxon>Deinococcus</taxon>
    </lineage>
</organism>
<keyword evidence="1 10" id="KW-1003">Cell membrane</keyword>
<dbReference type="SMART" id="SM01207">
    <property type="entry name" value="G3P_acyltransf"/>
    <property type="match status" value="1"/>
</dbReference>
<evidence type="ECO:0000256" key="4">
    <source>
        <dbReference type="ARBA" id="ARBA00022692"/>
    </source>
</evidence>
<evidence type="ECO:0000256" key="5">
    <source>
        <dbReference type="ARBA" id="ARBA00022989"/>
    </source>
</evidence>
<dbReference type="InterPro" id="IPR003811">
    <property type="entry name" value="G3P_acylTferase_PlsY"/>
</dbReference>
<keyword evidence="7 10" id="KW-0472">Membrane</keyword>
<evidence type="ECO:0000256" key="3">
    <source>
        <dbReference type="ARBA" id="ARBA00022679"/>
    </source>
</evidence>
<dbReference type="RefSeq" id="WP_107138059.1">
    <property type="nucleotide sequence ID" value="NZ_PYSV01000009.1"/>
</dbReference>
<keyword evidence="9 10" id="KW-1208">Phospholipid metabolism</keyword>
<protein>
    <recommendedName>
        <fullName evidence="10">Glycerol-3-phosphate acyltransferase</fullName>
    </recommendedName>
    <alternativeName>
        <fullName evidence="10">Acyl-PO4 G3P acyltransferase</fullName>
    </alternativeName>
    <alternativeName>
        <fullName evidence="10">Acyl-phosphate--glycerol-3-phosphate acyltransferase</fullName>
    </alternativeName>
    <alternativeName>
        <fullName evidence="10">G3P acyltransferase</fullName>
        <shortName evidence="10">GPAT</shortName>
        <ecNumber evidence="10">2.3.1.275</ecNumber>
    </alternativeName>
    <alternativeName>
        <fullName evidence="10">Lysophosphatidic acid synthase</fullName>
        <shortName evidence="10">LPA synthase</shortName>
    </alternativeName>
</protein>
<keyword evidence="12" id="KW-1185">Reference proteome</keyword>
<evidence type="ECO:0000256" key="2">
    <source>
        <dbReference type="ARBA" id="ARBA00022516"/>
    </source>
</evidence>
<dbReference type="NCBIfam" id="TIGR00023">
    <property type="entry name" value="glycerol-3-phosphate 1-O-acyltransferase PlsY"/>
    <property type="match status" value="1"/>
</dbReference>
<gene>
    <name evidence="10" type="primary">plsY</name>
    <name evidence="11" type="ORF">C8263_10360</name>
</gene>
<evidence type="ECO:0000313" key="11">
    <source>
        <dbReference type="EMBL" id="PTA67812.1"/>
    </source>
</evidence>
<dbReference type="Pfam" id="PF02660">
    <property type="entry name" value="G3P_acyltransf"/>
    <property type="match status" value="1"/>
</dbReference>
<dbReference type="UniPathway" id="UPA00085"/>
<sequence>MSLLAVLTVFLSYLLGAIPAAAWVARARGVDIRTVGSGNSGATNVQRALGNGPALAVAAFDILKGALAVGVAAGLNLGQPVMAACGVAAVLGHNFSPFLGFRGGKGVATSFGTMAALLPVAGLGAALLFVLSVWLTRFVSLGSILGAVTAAFVCFVVGPLWLGVVITGLSLLLAWQHRDNVRRLQAGTERRFGDKTGAGEGKRGNGT</sequence>
<dbReference type="EMBL" id="PYSV01000009">
    <property type="protein sequence ID" value="PTA67812.1"/>
    <property type="molecule type" value="Genomic_DNA"/>
</dbReference>
<comment type="caution">
    <text evidence="10">Lacks conserved residue(s) required for the propagation of feature annotation.</text>
</comment>
<keyword evidence="6 10" id="KW-0443">Lipid metabolism</keyword>
<dbReference type="PANTHER" id="PTHR30309:SF0">
    <property type="entry name" value="GLYCEROL-3-PHOSPHATE ACYLTRANSFERASE-RELATED"/>
    <property type="match status" value="1"/>
</dbReference>
<evidence type="ECO:0000313" key="12">
    <source>
        <dbReference type="Proteomes" id="UP000240317"/>
    </source>
</evidence>
<accession>A0A2T3W7H6</accession>
<evidence type="ECO:0000256" key="8">
    <source>
        <dbReference type="ARBA" id="ARBA00023209"/>
    </source>
</evidence>
<evidence type="ECO:0000256" key="1">
    <source>
        <dbReference type="ARBA" id="ARBA00022475"/>
    </source>
</evidence>
<proteinExistence type="inferred from homology"/>
<feature type="transmembrane region" description="Helical" evidence="10">
    <location>
        <begin position="113"/>
        <end position="135"/>
    </location>
</feature>
<comment type="catalytic activity">
    <reaction evidence="10">
        <text>an acyl phosphate + sn-glycerol 3-phosphate = a 1-acyl-sn-glycero-3-phosphate + phosphate</text>
        <dbReference type="Rhea" id="RHEA:34075"/>
        <dbReference type="ChEBI" id="CHEBI:43474"/>
        <dbReference type="ChEBI" id="CHEBI:57597"/>
        <dbReference type="ChEBI" id="CHEBI:57970"/>
        <dbReference type="ChEBI" id="CHEBI:59918"/>
        <dbReference type="EC" id="2.3.1.275"/>
    </reaction>
</comment>
<keyword evidence="4 10" id="KW-0812">Transmembrane</keyword>